<accession>A0A0A0D1H0</accession>
<comment type="caution">
    <text evidence="2">The sequence shown here is derived from an EMBL/GenBank/DDBJ whole genome shotgun (WGS) entry which is preliminary data.</text>
</comment>
<feature type="domain" description="HTH cro/C1-type" evidence="1">
    <location>
        <begin position="26"/>
        <end position="72"/>
    </location>
</feature>
<dbReference type="SUPFAM" id="SSF47413">
    <property type="entry name" value="lambda repressor-like DNA-binding domains"/>
    <property type="match status" value="1"/>
</dbReference>
<dbReference type="PROSITE" id="PS50943">
    <property type="entry name" value="HTH_CROC1"/>
    <property type="match status" value="1"/>
</dbReference>
<dbReference type="CDD" id="cd00093">
    <property type="entry name" value="HTH_XRE"/>
    <property type="match status" value="1"/>
</dbReference>
<dbReference type="SMART" id="SM00530">
    <property type="entry name" value="HTH_XRE"/>
    <property type="match status" value="1"/>
</dbReference>
<sequence>MAQSRHDMIETFRARLEEIIAASGQSRSAFAAAVGMDRSTLSQILSPANDRLPRAETLAAIAAARQVSIDWLLGLSQRGPLSADIVPERLAIERDAQWADDERLIAWHREAIGYKIRHVPTTLPDILKNRDVIRHELAHFAGAGPEQRIETAAARLAYQRRPETDMEVCNSIQAIEGFARGEGIWHDLDTAVRARQLDHMIALVEELYPTFRWFFYDGRQHYSVPVTVFGPLRAVLYLGGMYFLFNSTEHIRALSEHFDSLIRGAIVQPPDVPKLLRRLRGRLG</sequence>
<dbReference type="OrthoDB" id="8895516at2"/>
<proteinExistence type="predicted"/>
<name>A0A0A0D1H0_9PROT</name>
<dbReference type="Pfam" id="PF01381">
    <property type="entry name" value="HTH_3"/>
    <property type="match status" value="1"/>
</dbReference>
<dbReference type="AlphaFoldDB" id="A0A0A0D1H0"/>
<dbReference type="EMBL" id="JANX01000442">
    <property type="protein sequence ID" value="KGM31763.1"/>
    <property type="molecule type" value="Genomic_DNA"/>
</dbReference>
<dbReference type="Proteomes" id="UP000029995">
    <property type="component" value="Unassembled WGS sequence"/>
</dbReference>
<evidence type="ECO:0000259" key="1">
    <source>
        <dbReference type="PROSITE" id="PS50943"/>
    </source>
</evidence>
<organism evidence="2 3">
    <name type="scientific">Inquilinus limosus MP06</name>
    <dbReference type="NCBI Taxonomy" id="1398085"/>
    <lineage>
        <taxon>Bacteria</taxon>
        <taxon>Pseudomonadati</taxon>
        <taxon>Pseudomonadota</taxon>
        <taxon>Alphaproteobacteria</taxon>
        <taxon>Rhodospirillales</taxon>
        <taxon>Rhodospirillaceae</taxon>
        <taxon>Inquilinus</taxon>
    </lineage>
</organism>
<dbReference type="GO" id="GO:0003677">
    <property type="term" value="F:DNA binding"/>
    <property type="evidence" value="ECO:0007669"/>
    <property type="project" value="InterPro"/>
</dbReference>
<evidence type="ECO:0000313" key="2">
    <source>
        <dbReference type="EMBL" id="KGM31763.1"/>
    </source>
</evidence>
<evidence type="ECO:0000313" key="3">
    <source>
        <dbReference type="Proteomes" id="UP000029995"/>
    </source>
</evidence>
<dbReference type="InterPro" id="IPR001387">
    <property type="entry name" value="Cro/C1-type_HTH"/>
</dbReference>
<dbReference type="RefSeq" id="WP_034845002.1">
    <property type="nucleotide sequence ID" value="NZ_JANX01000442.1"/>
</dbReference>
<dbReference type="InterPro" id="IPR010982">
    <property type="entry name" value="Lambda_DNA-bd_dom_sf"/>
</dbReference>
<reference evidence="2 3" key="1">
    <citation type="submission" date="2014-01" db="EMBL/GenBank/DDBJ databases">
        <title>Genome sequence determination for a cystic fibrosis isolate, Inquilinus limosus.</title>
        <authorList>
            <person name="Pino M."/>
            <person name="Di Conza J."/>
            <person name="Gutkind G."/>
        </authorList>
    </citation>
    <scope>NUCLEOTIDE SEQUENCE [LARGE SCALE GENOMIC DNA]</scope>
    <source>
        <strain evidence="2 3">MP06</strain>
    </source>
</reference>
<gene>
    <name evidence="2" type="ORF">P409_25325</name>
</gene>
<dbReference type="Gene3D" id="1.10.260.40">
    <property type="entry name" value="lambda repressor-like DNA-binding domains"/>
    <property type="match status" value="1"/>
</dbReference>
<protein>
    <recommendedName>
        <fullName evidence="1">HTH cro/C1-type domain-containing protein</fullName>
    </recommendedName>
</protein>